<feature type="compositionally biased region" description="Basic and acidic residues" evidence="1">
    <location>
        <begin position="12"/>
        <end position="23"/>
    </location>
</feature>
<feature type="region of interest" description="Disordered" evidence="1">
    <location>
        <begin position="65"/>
        <end position="85"/>
    </location>
</feature>
<feature type="region of interest" description="Disordered" evidence="1">
    <location>
        <begin position="108"/>
        <end position="133"/>
    </location>
</feature>
<proteinExistence type="predicted"/>
<keyword evidence="3" id="KW-1185">Reference proteome</keyword>
<dbReference type="Proteomes" id="UP000815677">
    <property type="component" value="Unassembled WGS sequence"/>
</dbReference>
<accession>A0ABQ0LHL6</accession>
<feature type="region of interest" description="Disordered" evidence="1">
    <location>
        <begin position="1"/>
        <end position="23"/>
    </location>
</feature>
<dbReference type="Pfam" id="PF18759">
    <property type="entry name" value="Plavaka"/>
    <property type="match status" value="1"/>
</dbReference>
<gene>
    <name evidence="2" type="ORF">MCHLO_07823</name>
</gene>
<evidence type="ECO:0000313" key="2">
    <source>
        <dbReference type="EMBL" id="GAT50600.1"/>
    </source>
</evidence>
<reference evidence="2" key="1">
    <citation type="submission" date="2014-09" db="EMBL/GenBank/DDBJ databases">
        <title>Genome sequence of the luminous mushroom Mycena chlorophos for searching fungal bioluminescence genes.</title>
        <authorList>
            <person name="Tanaka Y."/>
            <person name="Kasuga D."/>
            <person name="Oba Y."/>
            <person name="Hase S."/>
            <person name="Sato K."/>
            <person name="Oba Y."/>
            <person name="Sakakibara Y."/>
        </authorList>
    </citation>
    <scope>NUCLEOTIDE SEQUENCE</scope>
</reference>
<evidence type="ECO:0000313" key="3">
    <source>
        <dbReference type="Proteomes" id="UP000815677"/>
    </source>
</evidence>
<name>A0ABQ0LHL6_MYCCL</name>
<evidence type="ECO:0000256" key="1">
    <source>
        <dbReference type="SAM" id="MobiDB-lite"/>
    </source>
</evidence>
<protein>
    <submittedName>
        <fullName evidence="2">Uncharacterized protein</fullName>
    </submittedName>
</protein>
<feature type="compositionally biased region" description="Low complexity" evidence="1">
    <location>
        <begin position="70"/>
        <end position="82"/>
    </location>
</feature>
<organism evidence="2 3">
    <name type="scientific">Mycena chlorophos</name>
    <name type="common">Agaric fungus</name>
    <name type="synonym">Agaricus chlorophos</name>
    <dbReference type="NCBI Taxonomy" id="658473"/>
    <lineage>
        <taxon>Eukaryota</taxon>
        <taxon>Fungi</taxon>
        <taxon>Dikarya</taxon>
        <taxon>Basidiomycota</taxon>
        <taxon>Agaricomycotina</taxon>
        <taxon>Agaricomycetes</taxon>
        <taxon>Agaricomycetidae</taxon>
        <taxon>Agaricales</taxon>
        <taxon>Marasmiineae</taxon>
        <taxon>Mycenaceae</taxon>
        <taxon>Mycena</taxon>
    </lineage>
</organism>
<sequence length="913" mass="105604">MDWQITNPDAWKGPKPENYDERGESVQRKRLEGAVCLRQLVRCRILSCFRVLKVLPVRAPPSPLPMELEQPQMSSQQSPGSPNRRGRLYIEIEHHPHSGLPNDIIPLDSESSPESLTAHPARPTRSIVPRTRPPWAPFPTRSDFEWAETMYLQPKTAIKAQLDGLHGSWNPNGTAITIKTTRELDEILSRCRKYVVEFQSYELEEDIDGERRTFTIRFRDPWQWILELVTDPSLANDIVWYPHRKYLVIDGFRKRLRDEFYTADHWWEMQVHFIRASRVARLTFTQDRLPHRPGVPHCIFPLLLWLDEGRVTSHTNMYPMLLRSLSLPSAIRNGSGNGGSFLAGFMAQIKDHRDPKSRTHAEKVDFSFRKRRVYHRVHRRVFVDSLGKRSKDGEAVICGDETTRVLYPAIPVSSIDGKEADAITGTRAALSLVPCARCLAGTDELRDICRCLDGPRFEPRTTELMRRVYLDALAMQRKGEREAYLQSYGLHAVENAFWEIENSDPYAAASYDLLHSDDLGKFGKRLWPAIHKEMETLKTSGLFTRNMGNVPRWPGLKHFENVSTKEMYNGQQYFDIEKCLLPCAVQLLPRNSAWIHLARAHLCYRMVLGLHCISDDQITRKEKYQREYEKWSKAIARNYPQYQFNFPKQHDPYHSSDDVRRKGAPTIYCTRVNEGSHQENRDSATHINHRDNDKQVSEIDALKEAMARIRMTVNMADKEASAELDESAERAGVTAADVRAAITDLSCSDNHWRYGAAVAGKLEDSRSAFSTVRRYNCIYIHYTSEEDYTDKYDLLRCNARFQSRGEERLDCVNVNLSPDKLEFARLLGLFRCRFPSSREEDVALVRVFKTSKWKPFTMWDNCRVLEDGKTMFILPKYFIRGAHLINAFGSKAPERTFYLNDVVDSDWFIRAGN</sequence>
<dbReference type="InterPro" id="IPR041078">
    <property type="entry name" value="Plavaka"/>
</dbReference>
<dbReference type="EMBL" id="DF846523">
    <property type="protein sequence ID" value="GAT50600.1"/>
    <property type="molecule type" value="Genomic_DNA"/>
</dbReference>